<gene>
    <name evidence="2" type="ORF">B0A52_02426</name>
</gene>
<feature type="compositionally biased region" description="Basic and acidic residues" evidence="1">
    <location>
        <begin position="44"/>
        <end position="53"/>
    </location>
</feature>
<feature type="region of interest" description="Disordered" evidence="1">
    <location>
        <begin position="104"/>
        <end position="194"/>
    </location>
</feature>
<feature type="compositionally biased region" description="Basic residues" evidence="1">
    <location>
        <begin position="126"/>
        <end position="140"/>
    </location>
</feature>
<evidence type="ECO:0000256" key="1">
    <source>
        <dbReference type="SAM" id="MobiDB-lite"/>
    </source>
</evidence>
<dbReference type="Proteomes" id="UP000288859">
    <property type="component" value="Unassembled WGS sequence"/>
</dbReference>
<feature type="compositionally biased region" description="Basic and acidic residues" evidence="1">
    <location>
        <begin position="156"/>
        <end position="166"/>
    </location>
</feature>
<reference evidence="2 3" key="1">
    <citation type="submission" date="2017-03" db="EMBL/GenBank/DDBJ databases">
        <title>Genomes of endolithic fungi from Antarctica.</title>
        <authorList>
            <person name="Coleine C."/>
            <person name="Masonjones S."/>
            <person name="Stajich J.E."/>
        </authorList>
    </citation>
    <scope>NUCLEOTIDE SEQUENCE [LARGE SCALE GENOMIC DNA]</scope>
    <source>
        <strain evidence="2 3">CCFEE 6314</strain>
    </source>
</reference>
<feature type="compositionally biased region" description="Acidic residues" evidence="1">
    <location>
        <begin position="185"/>
        <end position="194"/>
    </location>
</feature>
<accession>A0A438NCY6</accession>
<dbReference type="VEuPathDB" id="FungiDB:PV10_06475"/>
<feature type="region of interest" description="Disordered" evidence="1">
    <location>
        <begin position="1"/>
        <end position="53"/>
    </location>
</feature>
<proteinExistence type="predicted"/>
<feature type="compositionally biased region" description="Acidic residues" evidence="1">
    <location>
        <begin position="167"/>
        <end position="177"/>
    </location>
</feature>
<evidence type="ECO:0000313" key="2">
    <source>
        <dbReference type="EMBL" id="RVX73538.1"/>
    </source>
</evidence>
<sequence length="194" mass="20318">MVDSSPEPVAATTPTTPKPDIKATPKSKAKPRAAPKTPTKTPTKSKDADELTPRDLEILVGALTNLKGDAKIQVDYEAMAGATGLKDGNSAKASWAGLRKKLNMTVGSGSTPSAGSPEKPAGVTKSAKKPKQPLKAAKKKPTNENEDNVKVVAISEEPKGEPKGDADMEEQKDEATDDAVKMEDGKEEVEGDEA</sequence>
<name>A0A438NCY6_EXOME</name>
<feature type="compositionally biased region" description="Polar residues" evidence="1">
    <location>
        <begin position="105"/>
        <end position="114"/>
    </location>
</feature>
<evidence type="ECO:0000313" key="3">
    <source>
        <dbReference type="Proteomes" id="UP000288859"/>
    </source>
</evidence>
<protein>
    <submittedName>
        <fullName evidence="2">Uncharacterized protein</fullName>
    </submittedName>
</protein>
<dbReference type="OrthoDB" id="5403747at2759"/>
<dbReference type="AlphaFoldDB" id="A0A438NCY6"/>
<dbReference type="EMBL" id="NAJM01000007">
    <property type="protein sequence ID" value="RVX73538.1"/>
    <property type="molecule type" value="Genomic_DNA"/>
</dbReference>
<comment type="caution">
    <text evidence="2">The sequence shown here is derived from an EMBL/GenBank/DDBJ whole genome shotgun (WGS) entry which is preliminary data.</text>
</comment>
<organism evidence="2 3">
    <name type="scientific">Exophiala mesophila</name>
    <name type="common">Black yeast-like fungus</name>
    <dbReference type="NCBI Taxonomy" id="212818"/>
    <lineage>
        <taxon>Eukaryota</taxon>
        <taxon>Fungi</taxon>
        <taxon>Dikarya</taxon>
        <taxon>Ascomycota</taxon>
        <taxon>Pezizomycotina</taxon>
        <taxon>Eurotiomycetes</taxon>
        <taxon>Chaetothyriomycetidae</taxon>
        <taxon>Chaetothyriales</taxon>
        <taxon>Herpotrichiellaceae</taxon>
        <taxon>Exophiala</taxon>
    </lineage>
</organism>